<dbReference type="Gene3D" id="3.40.50.720">
    <property type="entry name" value="NAD(P)-binding Rossmann-like Domain"/>
    <property type="match status" value="1"/>
</dbReference>
<dbReference type="AlphaFoldDB" id="A0AAD6YUI5"/>
<dbReference type="EMBL" id="JARJCW010000001">
    <property type="protein sequence ID" value="KAJ7229875.1"/>
    <property type="molecule type" value="Genomic_DNA"/>
</dbReference>
<protein>
    <submittedName>
        <fullName evidence="1">Uncharacterized protein</fullName>
    </submittedName>
</protein>
<evidence type="ECO:0000313" key="1">
    <source>
        <dbReference type="EMBL" id="KAJ7229875.1"/>
    </source>
</evidence>
<evidence type="ECO:0000313" key="2">
    <source>
        <dbReference type="Proteomes" id="UP001219525"/>
    </source>
</evidence>
<keyword evidence="2" id="KW-1185">Reference proteome</keyword>
<comment type="caution">
    <text evidence="1">The sequence shown here is derived from an EMBL/GenBank/DDBJ whole genome shotgun (WGS) entry which is preliminary data.</text>
</comment>
<proteinExistence type="predicted"/>
<organism evidence="1 2">
    <name type="scientific">Mycena pura</name>
    <dbReference type="NCBI Taxonomy" id="153505"/>
    <lineage>
        <taxon>Eukaryota</taxon>
        <taxon>Fungi</taxon>
        <taxon>Dikarya</taxon>
        <taxon>Basidiomycota</taxon>
        <taxon>Agaricomycotina</taxon>
        <taxon>Agaricomycetes</taxon>
        <taxon>Agaricomycetidae</taxon>
        <taxon>Agaricales</taxon>
        <taxon>Marasmiineae</taxon>
        <taxon>Mycenaceae</taxon>
        <taxon>Mycena</taxon>
    </lineage>
</organism>
<reference evidence="1" key="1">
    <citation type="submission" date="2023-03" db="EMBL/GenBank/DDBJ databases">
        <title>Massive genome expansion in bonnet fungi (Mycena s.s.) driven by repeated elements and novel gene families across ecological guilds.</title>
        <authorList>
            <consortium name="Lawrence Berkeley National Laboratory"/>
            <person name="Harder C.B."/>
            <person name="Miyauchi S."/>
            <person name="Viragh M."/>
            <person name="Kuo A."/>
            <person name="Thoen E."/>
            <person name="Andreopoulos B."/>
            <person name="Lu D."/>
            <person name="Skrede I."/>
            <person name="Drula E."/>
            <person name="Henrissat B."/>
            <person name="Morin E."/>
            <person name="Kohler A."/>
            <person name="Barry K."/>
            <person name="LaButti K."/>
            <person name="Morin E."/>
            <person name="Salamov A."/>
            <person name="Lipzen A."/>
            <person name="Mereny Z."/>
            <person name="Hegedus B."/>
            <person name="Baldrian P."/>
            <person name="Stursova M."/>
            <person name="Weitz H."/>
            <person name="Taylor A."/>
            <person name="Grigoriev I.V."/>
            <person name="Nagy L.G."/>
            <person name="Martin F."/>
            <person name="Kauserud H."/>
        </authorList>
    </citation>
    <scope>NUCLEOTIDE SEQUENCE</scope>
    <source>
        <strain evidence="1">9144</strain>
    </source>
</reference>
<accession>A0AAD6YUI5</accession>
<dbReference type="Proteomes" id="UP001219525">
    <property type="component" value="Unassembled WGS sequence"/>
</dbReference>
<sequence length="155" mass="16751">MAVLGTIRTASSANSLILTLTSLQATWIRNSILRVLIASKEIDAQAIICAPNEVAARRMVTKYAWSPAFPHHILAQSEPQPESVLVTVVTGVLGSHIILAELLGHPGIGNVYALNRSSGALGIHARQRAVFERKGSMIPYSRLRNGLVKRLGHQT</sequence>
<name>A0AAD6YUI5_9AGAR</name>
<gene>
    <name evidence="1" type="ORF">GGX14DRAFT_581504</name>
</gene>